<comment type="caution">
    <text evidence="7">The sequence shown here is derived from an EMBL/GenBank/DDBJ whole genome shotgun (WGS) entry which is preliminary data.</text>
</comment>
<keyword evidence="6" id="KW-0472">Membrane</keyword>
<keyword evidence="5" id="KW-0411">Iron-sulfur</keyword>
<dbReference type="Pfam" id="PF12831">
    <property type="entry name" value="FAD_oxidored"/>
    <property type="match status" value="1"/>
</dbReference>
<keyword evidence="8" id="KW-1185">Reference proteome</keyword>
<keyword evidence="4" id="KW-0408">Iron</keyword>
<evidence type="ECO:0000256" key="5">
    <source>
        <dbReference type="ARBA" id="ARBA00023014"/>
    </source>
</evidence>
<gene>
    <name evidence="7" type="ORF">GCM10023187_40880</name>
</gene>
<dbReference type="SUPFAM" id="SSF51905">
    <property type="entry name" value="FAD/NAD(P)-binding domain"/>
    <property type="match status" value="1"/>
</dbReference>
<proteinExistence type="predicted"/>
<feature type="transmembrane region" description="Helical" evidence="6">
    <location>
        <begin position="21"/>
        <end position="42"/>
    </location>
</feature>
<dbReference type="EMBL" id="BAABHB010000010">
    <property type="protein sequence ID" value="GAA4413043.1"/>
    <property type="molecule type" value="Genomic_DNA"/>
</dbReference>
<keyword evidence="6" id="KW-0812">Transmembrane</keyword>
<dbReference type="PANTHER" id="PTHR43498">
    <property type="entry name" value="FERREDOXIN:COB-COM HETERODISULFIDE REDUCTASE SUBUNIT A"/>
    <property type="match status" value="1"/>
</dbReference>
<evidence type="ECO:0000256" key="1">
    <source>
        <dbReference type="ARBA" id="ARBA00022485"/>
    </source>
</evidence>
<keyword evidence="3" id="KW-0560">Oxidoreductase</keyword>
<dbReference type="Gene3D" id="3.50.50.60">
    <property type="entry name" value="FAD/NAD(P)-binding domain"/>
    <property type="match status" value="1"/>
</dbReference>
<evidence type="ECO:0000256" key="3">
    <source>
        <dbReference type="ARBA" id="ARBA00023002"/>
    </source>
</evidence>
<keyword evidence="1" id="KW-0004">4Fe-4S</keyword>
<accession>A0ABP8KQX4</accession>
<dbReference type="PANTHER" id="PTHR43498:SF1">
    <property type="entry name" value="COB--COM HETERODISULFIDE REDUCTASE IRON-SULFUR SUBUNIT A"/>
    <property type="match status" value="1"/>
</dbReference>
<evidence type="ECO:0000256" key="2">
    <source>
        <dbReference type="ARBA" id="ARBA00022723"/>
    </source>
</evidence>
<dbReference type="Proteomes" id="UP001500936">
    <property type="component" value="Unassembled WGS sequence"/>
</dbReference>
<dbReference type="InterPro" id="IPR036188">
    <property type="entry name" value="FAD/NAD-bd_sf"/>
</dbReference>
<organism evidence="7 8">
    <name type="scientific">Nibrella viscosa</name>
    <dbReference type="NCBI Taxonomy" id="1084524"/>
    <lineage>
        <taxon>Bacteria</taxon>
        <taxon>Pseudomonadati</taxon>
        <taxon>Bacteroidota</taxon>
        <taxon>Cytophagia</taxon>
        <taxon>Cytophagales</taxon>
        <taxon>Spirosomataceae</taxon>
        <taxon>Nibrella</taxon>
    </lineage>
</organism>
<evidence type="ECO:0008006" key="9">
    <source>
        <dbReference type="Google" id="ProtNLM"/>
    </source>
</evidence>
<keyword evidence="6" id="KW-1133">Transmembrane helix</keyword>
<dbReference type="InterPro" id="IPR039650">
    <property type="entry name" value="HdrA-like"/>
</dbReference>
<evidence type="ECO:0000256" key="6">
    <source>
        <dbReference type="SAM" id="Phobius"/>
    </source>
</evidence>
<dbReference type="RefSeq" id="WP_345269822.1">
    <property type="nucleotide sequence ID" value="NZ_BAABHB010000010.1"/>
</dbReference>
<evidence type="ECO:0000313" key="7">
    <source>
        <dbReference type="EMBL" id="GAA4413043.1"/>
    </source>
</evidence>
<reference evidence="8" key="1">
    <citation type="journal article" date="2019" name="Int. J. Syst. Evol. Microbiol.">
        <title>The Global Catalogue of Microorganisms (GCM) 10K type strain sequencing project: providing services to taxonomists for standard genome sequencing and annotation.</title>
        <authorList>
            <consortium name="The Broad Institute Genomics Platform"/>
            <consortium name="The Broad Institute Genome Sequencing Center for Infectious Disease"/>
            <person name="Wu L."/>
            <person name="Ma J."/>
        </authorList>
    </citation>
    <scope>NUCLEOTIDE SEQUENCE [LARGE SCALE GENOMIC DNA]</scope>
    <source>
        <strain evidence="8">JCM 17925</strain>
    </source>
</reference>
<keyword evidence="2" id="KW-0479">Metal-binding</keyword>
<sequence length="758" mass="84764">MIREQATDKRALKTVRHEADLIVVGGGLSGLCCAITAARAGIRVVLVQDRPVLGGNSSSEVRLWVLGATSHMGNNNRWAREGGAIDEILIENLYRNPEGNPLIFDTILLEKCISEPNITLLLNTVVYEVEKADAETISSLTAICSQNSTLYELVAPLFCDASGDGIVAFQAGAAFRMGAESREEFGEKFAPTAEYGELLGHSIYFYTKDTGRPVRFVPPAYALQDITQIPRYRRFNAKEHGCQLWWLEYGGRLDTVHDTETIKWELWKVVYGVWNHIKNSGQFPEAETLTLEWVGQIPGKRESRRFEGDYLLRQQDIVEQRTHFDAVAFGGWSIDLHPADGVFSEKPGCNQWHSKGLYQIPYRCLYSRNIRNLFLAGRIISASHVAFGSSRVMGTSAHVGQAVGMAAALCTRVETQHIASLQPSILQQELLKTGQHIPGLPLHDPADLTHQAILTASSKLVVRELPPDGPLRSLTESAAQMLPLTEGPVPRLTAWVVADADTTLTVEFRRSSKPDNHTPDVTLATLDIPVIKGKQEVDLAFDTVMDHPAYGFICFLKNEHVRLQYSQLRVTGVLSVFNQINPAVSNYGKQEPTEDIGVDTFEFWCPERRPKGYNIALRIEPGIQLFSPDNVRNGIQRPVRQPNAWVADPTDPNPTLMLQWPEPKRLRRVELFFDADYDHPLESVLMTHPETVVPFCVKEYILCNDRQERIFHQPDNHQGRNTITFEQPVETSSLTIHLKSVNGSAPAALMEVRCYEGG</sequence>
<name>A0ABP8KQX4_9BACT</name>
<protein>
    <recommendedName>
        <fullName evidence="9">FAD dependent oxidoreductase</fullName>
    </recommendedName>
</protein>
<evidence type="ECO:0000256" key="4">
    <source>
        <dbReference type="ARBA" id="ARBA00023004"/>
    </source>
</evidence>
<evidence type="ECO:0000313" key="8">
    <source>
        <dbReference type="Proteomes" id="UP001500936"/>
    </source>
</evidence>